<name>G6EH37_9SPHN</name>
<dbReference type="RefSeq" id="WP_007014566.1">
    <property type="nucleotide sequence ID" value="NZ_AGFM01000058.1"/>
</dbReference>
<organism evidence="1 2">
    <name type="scientific">Novosphingobium pentaromativorans US6-1</name>
    <dbReference type="NCBI Taxonomy" id="1088721"/>
    <lineage>
        <taxon>Bacteria</taxon>
        <taxon>Pseudomonadati</taxon>
        <taxon>Pseudomonadota</taxon>
        <taxon>Alphaproteobacteria</taxon>
        <taxon>Sphingomonadales</taxon>
        <taxon>Sphingomonadaceae</taxon>
        <taxon>Novosphingobium</taxon>
    </lineage>
</organism>
<dbReference type="Proteomes" id="UP000004030">
    <property type="component" value="Unassembled WGS sequence"/>
</dbReference>
<dbReference type="PATRIC" id="fig|1088721.3.peg.3607"/>
<evidence type="ECO:0000313" key="2">
    <source>
        <dbReference type="Proteomes" id="UP000004030"/>
    </source>
</evidence>
<reference evidence="1 2" key="1">
    <citation type="journal article" date="2012" name="J. Bacteriol.">
        <title>Genome sequence of benzo(a)pyrene-degrading bacterium Novosphingobium pentaromativorans US6-1.</title>
        <authorList>
            <person name="Luo Y.R."/>
            <person name="Kang S.G."/>
            <person name="Kim S.J."/>
            <person name="Kim M.R."/>
            <person name="Li N."/>
            <person name="Lee J.H."/>
            <person name="Kwon K.K."/>
        </authorList>
    </citation>
    <scope>NUCLEOTIDE SEQUENCE [LARGE SCALE GENOMIC DNA]</scope>
    <source>
        <strain evidence="1 2">US6-1</strain>
    </source>
</reference>
<sequence>METLERERRHVHERGLLILDHISDGVTTQLGMAMGFGYAGNDS</sequence>
<dbReference type="EMBL" id="AGFM01000058">
    <property type="protein sequence ID" value="EHJ59326.1"/>
    <property type="molecule type" value="Genomic_DNA"/>
</dbReference>
<gene>
    <name evidence="1" type="ORF">NSU_3658</name>
</gene>
<evidence type="ECO:0000313" key="1">
    <source>
        <dbReference type="EMBL" id="EHJ59326.1"/>
    </source>
</evidence>
<protein>
    <submittedName>
        <fullName evidence="1">Uncharacterized protein</fullName>
    </submittedName>
</protein>
<comment type="caution">
    <text evidence="1">The sequence shown here is derived from an EMBL/GenBank/DDBJ whole genome shotgun (WGS) entry which is preliminary data.</text>
</comment>
<proteinExistence type="predicted"/>
<accession>G6EH37</accession>
<dbReference type="AlphaFoldDB" id="G6EH37"/>
<keyword evidence="2" id="KW-1185">Reference proteome</keyword>